<keyword evidence="1" id="KW-0719">Serine esterase</keyword>
<dbReference type="AlphaFoldDB" id="A0A4S8M3Z4"/>
<dbReference type="PANTHER" id="PTHR43037">
    <property type="entry name" value="UNNAMED PRODUCT-RELATED"/>
    <property type="match status" value="1"/>
</dbReference>
<reference evidence="4 5" key="1">
    <citation type="journal article" date="2019" name="Nat. Ecol. Evol.">
        <title>Megaphylogeny resolves global patterns of mushroom evolution.</title>
        <authorList>
            <person name="Varga T."/>
            <person name="Krizsan K."/>
            <person name="Foldi C."/>
            <person name="Dima B."/>
            <person name="Sanchez-Garcia M."/>
            <person name="Sanchez-Ramirez S."/>
            <person name="Szollosi G.J."/>
            <person name="Szarkandi J.G."/>
            <person name="Papp V."/>
            <person name="Albert L."/>
            <person name="Andreopoulos W."/>
            <person name="Angelini C."/>
            <person name="Antonin V."/>
            <person name="Barry K.W."/>
            <person name="Bougher N.L."/>
            <person name="Buchanan P."/>
            <person name="Buyck B."/>
            <person name="Bense V."/>
            <person name="Catcheside P."/>
            <person name="Chovatia M."/>
            <person name="Cooper J."/>
            <person name="Damon W."/>
            <person name="Desjardin D."/>
            <person name="Finy P."/>
            <person name="Geml J."/>
            <person name="Haridas S."/>
            <person name="Hughes K."/>
            <person name="Justo A."/>
            <person name="Karasinski D."/>
            <person name="Kautmanova I."/>
            <person name="Kiss B."/>
            <person name="Kocsube S."/>
            <person name="Kotiranta H."/>
            <person name="LaButti K.M."/>
            <person name="Lechner B.E."/>
            <person name="Liimatainen K."/>
            <person name="Lipzen A."/>
            <person name="Lukacs Z."/>
            <person name="Mihaltcheva S."/>
            <person name="Morgado L.N."/>
            <person name="Niskanen T."/>
            <person name="Noordeloos M.E."/>
            <person name="Ohm R.A."/>
            <person name="Ortiz-Santana B."/>
            <person name="Ovrebo C."/>
            <person name="Racz N."/>
            <person name="Riley R."/>
            <person name="Savchenko A."/>
            <person name="Shiryaev A."/>
            <person name="Soop K."/>
            <person name="Spirin V."/>
            <person name="Szebenyi C."/>
            <person name="Tomsovsky M."/>
            <person name="Tulloss R.E."/>
            <person name="Uehling J."/>
            <person name="Grigoriev I.V."/>
            <person name="Vagvolgyi C."/>
            <person name="Papp T."/>
            <person name="Martin F.M."/>
            <person name="Miettinen O."/>
            <person name="Hibbett D.S."/>
            <person name="Nagy L.G."/>
        </authorList>
    </citation>
    <scope>NUCLEOTIDE SEQUENCE [LARGE SCALE GENOMIC DNA]</scope>
    <source>
        <strain evidence="4 5">CBS 962.96</strain>
    </source>
</reference>
<evidence type="ECO:0000256" key="1">
    <source>
        <dbReference type="ARBA" id="ARBA00022487"/>
    </source>
</evidence>
<accession>A0A4S8M3Z4</accession>
<keyword evidence="5" id="KW-1185">Reference proteome</keyword>
<keyword evidence="2" id="KW-0732">Signal</keyword>
<dbReference type="Proteomes" id="UP000297245">
    <property type="component" value="Unassembled WGS sequence"/>
</dbReference>
<evidence type="ECO:0000313" key="5">
    <source>
        <dbReference type="Proteomes" id="UP000297245"/>
    </source>
</evidence>
<keyword evidence="3" id="KW-0378">Hydrolase</keyword>
<dbReference type="InterPro" id="IPR010126">
    <property type="entry name" value="Esterase_phb"/>
</dbReference>
<dbReference type="GO" id="GO:0005576">
    <property type="term" value="C:extracellular region"/>
    <property type="evidence" value="ECO:0007669"/>
    <property type="project" value="InterPro"/>
</dbReference>
<dbReference type="OrthoDB" id="2425929at2759"/>
<protein>
    <submittedName>
        <fullName evidence="4">Carbohydrate esterase family 1 protein</fullName>
    </submittedName>
</protein>
<evidence type="ECO:0000256" key="2">
    <source>
        <dbReference type="ARBA" id="ARBA00022729"/>
    </source>
</evidence>
<dbReference type="SUPFAM" id="SSF53474">
    <property type="entry name" value="alpha/beta-Hydrolases"/>
    <property type="match status" value="2"/>
</dbReference>
<gene>
    <name evidence="4" type="ORF">K435DRAFT_858127</name>
</gene>
<dbReference type="EMBL" id="ML179167">
    <property type="protein sequence ID" value="THU96867.1"/>
    <property type="molecule type" value="Genomic_DNA"/>
</dbReference>
<evidence type="ECO:0000256" key="3">
    <source>
        <dbReference type="ARBA" id="ARBA00022801"/>
    </source>
</evidence>
<name>A0A4S8M3Z4_DENBC</name>
<organism evidence="4 5">
    <name type="scientific">Dendrothele bispora (strain CBS 962.96)</name>
    <dbReference type="NCBI Taxonomy" id="1314807"/>
    <lineage>
        <taxon>Eukaryota</taxon>
        <taxon>Fungi</taxon>
        <taxon>Dikarya</taxon>
        <taxon>Basidiomycota</taxon>
        <taxon>Agaricomycotina</taxon>
        <taxon>Agaricomycetes</taxon>
        <taxon>Agaricomycetidae</taxon>
        <taxon>Agaricales</taxon>
        <taxon>Agaricales incertae sedis</taxon>
        <taxon>Dendrothele</taxon>
    </lineage>
</organism>
<sequence>MGSTTHDHNSQSKPVGSSNRQFGKWGWICAVVLPIALALISRHTLHPTLTPLPAYGALTQIANFGSNPTNIGVYAYLPEGLVSNPALIVALHYCTGSAEAFFNLSRYDALADQKQSFMVLYGDAPAVGKCWDVASPASLTHDGGGDSLGIASAVRFVITNWNVNPEKVFVTGMSSGSMMTNVLAGAYPDLFKAGVAFGGVSFGCFLSSNGSSWSTPCALGQLIKTPQEWGDQVRAAYPGYSSARPRMQLWHSTDDDILYYQNFKEEIKA</sequence>
<dbReference type="Pfam" id="PF10503">
    <property type="entry name" value="Esterase_PHB"/>
    <property type="match status" value="1"/>
</dbReference>
<dbReference type="GO" id="GO:0052689">
    <property type="term" value="F:carboxylic ester hydrolase activity"/>
    <property type="evidence" value="ECO:0007669"/>
    <property type="project" value="UniProtKB-KW"/>
</dbReference>
<evidence type="ECO:0000313" key="4">
    <source>
        <dbReference type="EMBL" id="THU96867.1"/>
    </source>
</evidence>
<dbReference type="InterPro" id="IPR029058">
    <property type="entry name" value="AB_hydrolase_fold"/>
</dbReference>
<dbReference type="InterPro" id="IPR050955">
    <property type="entry name" value="Plant_Biomass_Hydrol_Est"/>
</dbReference>
<dbReference type="Gene3D" id="3.40.50.1820">
    <property type="entry name" value="alpha/beta hydrolase"/>
    <property type="match status" value="1"/>
</dbReference>
<proteinExistence type="predicted"/>
<dbReference type="PANTHER" id="PTHR43037:SF5">
    <property type="entry name" value="FERULOYL ESTERASE"/>
    <property type="match status" value="1"/>
</dbReference>